<organism evidence="2 3">
    <name type="scientific">Komagataeibacter europaeus NBRC 3261</name>
    <dbReference type="NCBI Taxonomy" id="1234669"/>
    <lineage>
        <taxon>Bacteria</taxon>
        <taxon>Pseudomonadati</taxon>
        <taxon>Pseudomonadota</taxon>
        <taxon>Alphaproteobacteria</taxon>
        <taxon>Acetobacterales</taxon>
        <taxon>Acetobacteraceae</taxon>
        <taxon>Komagataeibacter</taxon>
    </lineage>
</organism>
<evidence type="ECO:0000313" key="3">
    <source>
        <dbReference type="Proteomes" id="UP000032675"/>
    </source>
</evidence>
<name>A0A0D6Q2C9_KOMEU</name>
<dbReference type="InterPro" id="IPR009826">
    <property type="entry name" value="DNA_circ_N"/>
</dbReference>
<evidence type="ECO:0000259" key="1">
    <source>
        <dbReference type="Pfam" id="PF07157"/>
    </source>
</evidence>
<protein>
    <recommendedName>
        <fullName evidence="1">DNA circulation N-terminal domain-containing protein</fullName>
    </recommendedName>
</protein>
<dbReference type="Proteomes" id="UP000032675">
    <property type="component" value="Unassembled WGS sequence"/>
</dbReference>
<gene>
    <name evidence="2" type="ORF">Geu3261_0144_007</name>
</gene>
<dbReference type="EMBL" id="BANI01000127">
    <property type="protein sequence ID" value="GAN97135.1"/>
    <property type="molecule type" value="Genomic_DNA"/>
</dbReference>
<accession>A0A0D6Q2C9</accession>
<comment type="caution">
    <text evidence="2">The sequence shown here is derived from an EMBL/GenBank/DDBJ whole genome shotgun (WGS) entry which is preliminary data.</text>
</comment>
<feature type="domain" description="DNA circulation N-terminal" evidence="1">
    <location>
        <begin position="29"/>
        <end position="111"/>
    </location>
</feature>
<dbReference type="AlphaFoldDB" id="A0A0D6Q2C9"/>
<dbReference type="RefSeq" id="WP_048851704.1">
    <property type="nucleotide sequence ID" value="NZ_BANI01000127.1"/>
</dbReference>
<dbReference type="Pfam" id="PF07157">
    <property type="entry name" value="DNA_circ_N"/>
    <property type="match status" value="1"/>
</dbReference>
<sequence length="459" mass="47029">MSIGTGFLGSQLGLTGGLAASPLSSILSVASWRGVNFYMPNSREAAGRRVMQMYFPGRDDFSMQDFGQFDGPIQVRGILVGDDYVLRADRMRRALLAKGPATLVHPWWGALRCYLLQAGQIEFSDNEIRLARFEATFVRKPPASVSSGLFSNITDTLTNVLECGDALVDQGVLAMRGLLSPAVIPLALASAVSSTVTVAGNVWSAATASAPEPVQSATQASLAALQTGIVAPASNTDTTYADGVTDLLVNVPAAIAGAVSTGTTSAIAPATQVADGSQTTVDPAQATTLLLDGATQIGAQAQALSVKSLAPADVLVIGLVARAGTVAQAMAAQSAITYVSQSDAIASRDTMTAALDALARDLTNVILAGAEVPTAAMSGAIRDARAAVVADISSRLGRLPRVVAVPVPRQMSAWLIAYAVAGDTPANVAAVWDDLVSRNGLTHPALAGPGSVDVLETSS</sequence>
<proteinExistence type="predicted"/>
<reference evidence="2 3" key="1">
    <citation type="submission" date="2012-11" db="EMBL/GenBank/DDBJ databases">
        <title>Whole genome sequence of Gluconacetobacter europaeus NBRC3261.</title>
        <authorList>
            <person name="Azuma Y."/>
            <person name="Higashiura N."/>
            <person name="Hirakawa H."/>
            <person name="Matsushita K."/>
        </authorList>
    </citation>
    <scope>NUCLEOTIDE SEQUENCE [LARGE SCALE GENOMIC DNA]</scope>
    <source>
        <strain evidence="2 3">NBRC 3261</strain>
    </source>
</reference>
<evidence type="ECO:0000313" key="2">
    <source>
        <dbReference type="EMBL" id="GAN97135.1"/>
    </source>
</evidence>